<feature type="compositionally biased region" description="Basic residues" evidence="1">
    <location>
        <begin position="125"/>
        <end position="135"/>
    </location>
</feature>
<reference evidence="2 3" key="1">
    <citation type="journal article" date="2020" name="Microbiol. Resour. Announc.">
        <title>Draft Genome Sequence of a Cladosporium Species Isolated from the Mesophotic Ascidian Didemnum maculosum.</title>
        <authorList>
            <person name="Gioti A."/>
            <person name="Siaperas R."/>
            <person name="Nikolaivits E."/>
            <person name="Le Goff G."/>
            <person name="Ouazzani J."/>
            <person name="Kotoulas G."/>
            <person name="Topakas E."/>
        </authorList>
    </citation>
    <scope>NUCLEOTIDE SEQUENCE [LARGE SCALE GENOMIC DNA]</scope>
    <source>
        <strain evidence="2 3">TM138-S3</strain>
    </source>
</reference>
<keyword evidence="3" id="KW-1185">Reference proteome</keyword>
<proteinExistence type="predicted"/>
<sequence length="498" mass="54765">MLVARSFKYSSPAAPPPAVSDKKTTHRKPTHNNTDTLSNAKEQAHALTRPRTPPQTSHDTMRPRSQPVDVPSPERARSCGAKTVGYGKGRTSGTARRSEASPSRHRPEALSPSVAALLAMTTIPRRPRQTRKRNTDKRQISIDELVNQWRSDDSLGRSYDSSPLSILLDRADESDESRSPSWQSSRYSRPEYERSASSDSIPSLEADDRSLLSFGSPATPESIRSRKSSMNIRKETPRSQPVRENCVGNHPLITTTTAEDDDALDFSPIQPTTAASKSKSSFKSNLTTSLQALKAAALSPFAPRKTASAPNLRARRSETIISPLSDEVLWSHPFLFPRFSPEIRPDYKGTPTSAQRRYLNPTPLTFEEQEAPFQQALHAPYLAEQLLPGANDSPTIQMQTYTRSRRSSGSSKTRGGGACSDDDAAAAVNAAAMRQREPRENSDFLRVVVLEMNMRREGKLESGRARIWLPPRQGGAESEGVVAGKGGVPRRWVGVSAE</sequence>
<evidence type="ECO:0000313" key="2">
    <source>
        <dbReference type="EMBL" id="KAL1590064.1"/>
    </source>
</evidence>
<dbReference type="Proteomes" id="UP000803884">
    <property type="component" value="Unassembled WGS sequence"/>
</dbReference>
<dbReference type="GeneID" id="96002478"/>
<dbReference type="AlphaFoldDB" id="A0AB34KYE7"/>
<gene>
    <name evidence="2" type="ORF">WHR41_01034</name>
</gene>
<dbReference type="InterPro" id="IPR034443">
    <property type="entry name" value="PB1A10.08"/>
</dbReference>
<evidence type="ECO:0000313" key="3">
    <source>
        <dbReference type="Proteomes" id="UP000803884"/>
    </source>
</evidence>
<name>A0AB34KYE7_9PEZI</name>
<evidence type="ECO:0000256" key="1">
    <source>
        <dbReference type="SAM" id="MobiDB-lite"/>
    </source>
</evidence>
<organism evidence="2 3">
    <name type="scientific">Cladosporium halotolerans</name>
    <dbReference type="NCBI Taxonomy" id="1052096"/>
    <lineage>
        <taxon>Eukaryota</taxon>
        <taxon>Fungi</taxon>
        <taxon>Dikarya</taxon>
        <taxon>Ascomycota</taxon>
        <taxon>Pezizomycotina</taxon>
        <taxon>Dothideomycetes</taxon>
        <taxon>Dothideomycetidae</taxon>
        <taxon>Cladosporiales</taxon>
        <taxon>Cladosporiaceae</taxon>
        <taxon>Cladosporium</taxon>
    </lineage>
</organism>
<feature type="compositionally biased region" description="Polar residues" evidence="1">
    <location>
        <begin position="31"/>
        <end position="41"/>
    </location>
</feature>
<feature type="region of interest" description="Disordered" evidence="1">
    <location>
        <begin position="401"/>
        <end position="421"/>
    </location>
</feature>
<feature type="region of interest" description="Disordered" evidence="1">
    <location>
        <begin position="170"/>
        <end position="280"/>
    </location>
</feature>
<dbReference type="PANTHER" id="PTHR42051:SF1">
    <property type="entry name" value="MEIOTICALLY UP-REGULATED PROTEIN PB1A10.08"/>
    <property type="match status" value="1"/>
</dbReference>
<comment type="caution">
    <text evidence="2">The sequence shown here is derived from an EMBL/GenBank/DDBJ whole genome shotgun (WGS) entry which is preliminary data.</text>
</comment>
<dbReference type="PANTHER" id="PTHR42051">
    <property type="entry name" value="MEIOTICALLY UP-REGULATED PROTEIN PB1A10.08"/>
    <property type="match status" value="1"/>
</dbReference>
<dbReference type="EMBL" id="JAAQHG020000003">
    <property type="protein sequence ID" value="KAL1590064.1"/>
    <property type="molecule type" value="Genomic_DNA"/>
</dbReference>
<accession>A0AB34KYE7</accession>
<dbReference type="RefSeq" id="XP_069233169.1">
    <property type="nucleotide sequence ID" value="XM_069369640.1"/>
</dbReference>
<feature type="region of interest" description="Disordered" evidence="1">
    <location>
        <begin position="1"/>
        <end position="139"/>
    </location>
</feature>
<protein>
    <submittedName>
        <fullName evidence="2">Uncharacterized protein</fullName>
    </submittedName>
</protein>